<gene>
    <name evidence="1" type="ORF">SDC9_123321</name>
</gene>
<evidence type="ECO:0000313" key="1">
    <source>
        <dbReference type="EMBL" id="MPM76323.1"/>
    </source>
</evidence>
<accession>A0A645CHA6</accession>
<proteinExistence type="predicted"/>
<organism evidence="1">
    <name type="scientific">bioreactor metagenome</name>
    <dbReference type="NCBI Taxonomy" id="1076179"/>
    <lineage>
        <taxon>unclassified sequences</taxon>
        <taxon>metagenomes</taxon>
        <taxon>ecological metagenomes</taxon>
    </lineage>
</organism>
<dbReference type="EMBL" id="VSSQ01027207">
    <property type="protein sequence ID" value="MPM76323.1"/>
    <property type="molecule type" value="Genomic_DNA"/>
</dbReference>
<comment type="caution">
    <text evidence="1">The sequence shown here is derived from an EMBL/GenBank/DDBJ whole genome shotgun (WGS) entry which is preliminary data.</text>
</comment>
<sequence length="210" mass="24118">MSSKGIYSLTSNGILVKAEIYVNSRNIASEIYCTRADVEGRVTHLSEKTAKDKKGKEYPYNTVTIVYANNLSRSYIIDDNSNVYFDDDEIDLDDFTEILEKYPNIYGVAEVEYNDEYDIYPNAYIKELKMKFILVEEGTLSSINGEEIKVIADDGKEYEYKFDSNVRYYLDGEKVRFTAFKNGVTANLSKVELTYDNDGYITRIKAVTNK</sequence>
<reference evidence="1" key="1">
    <citation type="submission" date="2019-08" db="EMBL/GenBank/DDBJ databases">
        <authorList>
            <person name="Kucharzyk K."/>
            <person name="Murdoch R.W."/>
            <person name="Higgins S."/>
            <person name="Loffler F."/>
        </authorList>
    </citation>
    <scope>NUCLEOTIDE SEQUENCE</scope>
</reference>
<name>A0A645CHA6_9ZZZZ</name>
<protein>
    <submittedName>
        <fullName evidence="1">Uncharacterized protein</fullName>
    </submittedName>
</protein>
<dbReference type="AlphaFoldDB" id="A0A645CHA6"/>